<dbReference type="RefSeq" id="WP_182977191.1">
    <property type="nucleotide sequence ID" value="NZ_JABEQO010000010.1"/>
</dbReference>
<protein>
    <submittedName>
        <fullName evidence="3">Gfo/Idh/MocA family oxidoreductase</fullName>
    </submittedName>
</protein>
<dbReference type="InterPro" id="IPR000683">
    <property type="entry name" value="Gfo/Idh/MocA-like_OxRdtase_N"/>
</dbReference>
<evidence type="ECO:0000259" key="2">
    <source>
        <dbReference type="Pfam" id="PF22725"/>
    </source>
</evidence>
<reference evidence="3 4" key="1">
    <citation type="submission" date="2020-04" db="EMBL/GenBank/DDBJ databases">
        <title>Description of novel Gluconacetobacter.</title>
        <authorList>
            <person name="Sombolestani A."/>
        </authorList>
    </citation>
    <scope>NUCLEOTIDE SEQUENCE [LARGE SCALE GENOMIC DNA]</scope>
    <source>
        <strain evidence="3 4">LMG 1731</strain>
    </source>
</reference>
<dbReference type="AlphaFoldDB" id="A0A7W4NVU3"/>
<dbReference type="PANTHER" id="PTHR43377:SF8">
    <property type="entry name" value="BLR3664 PROTEIN"/>
    <property type="match status" value="1"/>
</dbReference>
<dbReference type="SUPFAM" id="SSF51735">
    <property type="entry name" value="NAD(P)-binding Rossmann-fold domains"/>
    <property type="match status" value="1"/>
</dbReference>
<organism evidence="3 4">
    <name type="scientific">Gluconacetobacter dulcium</name>
    <dbReference type="NCBI Taxonomy" id="2729096"/>
    <lineage>
        <taxon>Bacteria</taxon>
        <taxon>Pseudomonadati</taxon>
        <taxon>Pseudomonadota</taxon>
        <taxon>Alphaproteobacteria</taxon>
        <taxon>Acetobacterales</taxon>
        <taxon>Acetobacteraceae</taxon>
        <taxon>Gluconacetobacter</taxon>
    </lineage>
</organism>
<dbReference type="Gene3D" id="3.30.360.10">
    <property type="entry name" value="Dihydrodipicolinate Reductase, domain 2"/>
    <property type="match status" value="1"/>
</dbReference>
<evidence type="ECO:0000259" key="1">
    <source>
        <dbReference type="Pfam" id="PF01408"/>
    </source>
</evidence>
<feature type="domain" description="Gfo/Idh/MocA-like oxidoreductase N-terminal" evidence="1">
    <location>
        <begin position="8"/>
        <end position="124"/>
    </location>
</feature>
<feature type="domain" description="GFO/IDH/MocA-like oxidoreductase" evidence="2">
    <location>
        <begin position="132"/>
        <end position="237"/>
    </location>
</feature>
<dbReference type="InterPro" id="IPR051450">
    <property type="entry name" value="Gfo/Idh/MocA_Oxidoreductases"/>
</dbReference>
<dbReference type="InterPro" id="IPR036291">
    <property type="entry name" value="NAD(P)-bd_dom_sf"/>
</dbReference>
<gene>
    <name evidence="3" type="ORF">HLH26_09675</name>
</gene>
<dbReference type="InterPro" id="IPR055170">
    <property type="entry name" value="GFO_IDH_MocA-like_dom"/>
</dbReference>
<name>A0A7W4NVU3_9PROT</name>
<sequence>MTSGHVSNVLLVGAGAIGRLHAREMRACTFCTLSGVVDPTPEGHAWADSIGVAWFPTLADALAWGRPDAAILATPNPTHRPLALDLIESGIVTLVEKPIASTLDDAQAIVDASQATAVPVLVGHHRRHNPIIRTAHDLIGQGRLGRIVSVAVLAMFRKPDDYFAATWRREAGGGPILINLIHEIDLVRHLYGEIVSVHAMSSNATRGFAVEDTASVLLRLDGGALVTIALSDCTAAPWSWDLQSGEIDSYPSPAAPVTTSVIAGSIGSLALPALDLWHYQKRQDWYEPLTRETTGYRKESPYVAQLRNLCAVARGTERPVVDAREGLLTLRATLAVTDSARSGTTITLSSSSNTPCEGS</sequence>
<dbReference type="Pfam" id="PF01408">
    <property type="entry name" value="GFO_IDH_MocA"/>
    <property type="match status" value="1"/>
</dbReference>
<evidence type="ECO:0000313" key="4">
    <source>
        <dbReference type="Proteomes" id="UP000561077"/>
    </source>
</evidence>
<accession>A0A7W4NVU3</accession>
<comment type="caution">
    <text evidence="3">The sequence shown here is derived from an EMBL/GenBank/DDBJ whole genome shotgun (WGS) entry which is preliminary data.</text>
</comment>
<dbReference type="Proteomes" id="UP000561077">
    <property type="component" value="Unassembled WGS sequence"/>
</dbReference>
<evidence type="ECO:0000313" key="3">
    <source>
        <dbReference type="EMBL" id="MBB2164805.1"/>
    </source>
</evidence>
<dbReference type="Gene3D" id="3.40.50.720">
    <property type="entry name" value="NAD(P)-binding Rossmann-like Domain"/>
    <property type="match status" value="1"/>
</dbReference>
<dbReference type="Pfam" id="PF22725">
    <property type="entry name" value="GFO_IDH_MocA_C3"/>
    <property type="match status" value="1"/>
</dbReference>
<dbReference type="EMBL" id="JABEQO010000010">
    <property type="protein sequence ID" value="MBB2164805.1"/>
    <property type="molecule type" value="Genomic_DNA"/>
</dbReference>
<dbReference type="GO" id="GO:0000166">
    <property type="term" value="F:nucleotide binding"/>
    <property type="evidence" value="ECO:0007669"/>
    <property type="project" value="InterPro"/>
</dbReference>
<dbReference type="SUPFAM" id="SSF55347">
    <property type="entry name" value="Glyceraldehyde-3-phosphate dehydrogenase-like, C-terminal domain"/>
    <property type="match status" value="1"/>
</dbReference>
<proteinExistence type="predicted"/>
<dbReference type="PANTHER" id="PTHR43377">
    <property type="entry name" value="BILIVERDIN REDUCTASE A"/>
    <property type="match status" value="1"/>
</dbReference>